<feature type="transmembrane region" description="Helical" evidence="1">
    <location>
        <begin position="209"/>
        <end position="237"/>
    </location>
</feature>
<feature type="non-terminal residue" evidence="2">
    <location>
        <position position="1"/>
    </location>
</feature>
<accession>A0A383CAW0</accession>
<gene>
    <name evidence="2" type="ORF">METZ01_LOCUS481602</name>
</gene>
<dbReference type="EMBL" id="UINC01206902">
    <property type="protein sequence ID" value="SVE28748.1"/>
    <property type="molecule type" value="Genomic_DNA"/>
</dbReference>
<protein>
    <submittedName>
        <fullName evidence="2">Uncharacterized protein</fullName>
    </submittedName>
</protein>
<keyword evidence="1" id="KW-1133">Transmembrane helix</keyword>
<keyword evidence="1" id="KW-0472">Membrane</keyword>
<proteinExistence type="predicted"/>
<organism evidence="2">
    <name type="scientific">marine metagenome</name>
    <dbReference type="NCBI Taxonomy" id="408172"/>
    <lineage>
        <taxon>unclassified sequences</taxon>
        <taxon>metagenomes</taxon>
        <taxon>ecological metagenomes</taxon>
    </lineage>
</organism>
<evidence type="ECO:0000256" key="1">
    <source>
        <dbReference type="SAM" id="Phobius"/>
    </source>
</evidence>
<name>A0A383CAW0_9ZZZZ</name>
<evidence type="ECO:0000313" key="2">
    <source>
        <dbReference type="EMBL" id="SVE28748.1"/>
    </source>
</evidence>
<reference evidence="2" key="1">
    <citation type="submission" date="2018-05" db="EMBL/GenBank/DDBJ databases">
        <authorList>
            <person name="Lanie J.A."/>
            <person name="Ng W.-L."/>
            <person name="Kazmierczak K.M."/>
            <person name="Andrzejewski T.M."/>
            <person name="Davidsen T.M."/>
            <person name="Wayne K.J."/>
            <person name="Tettelin H."/>
            <person name="Glass J.I."/>
            <person name="Rusch D."/>
            <person name="Podicherti R."/>
            <person name="Tsui H.-C.T."/>
            <person name="Winkler M.E."/>
        </authorList>
    </citation>
    <scope>NUCLEOTIDE SEQUENCE</scope>
</reference>
<feature type="transmembrane region" description="Helical" evidence="1">
    <location>
        <begin position="147"/>
        <end position="166"/>
    </location>
</feature>
<dbReference type="AlphaFoldDB" id="A0A383CAW0"/>
<keyword evidence="1" id="KW-0812">Transmembrane</keyword>
<sequence length="241" mass="27687">IWVFWLRLQVQPRGTPVYRETPPDRFSPASARYLFKKEYDNVAFVCSIASAGTKGYLSAKCLGKKVSVSKGYRSTSSDLWTVSRQDDYRKKDLTEDEDVALSSLFDYEETVEVSQENQKLLPKCLTAHEDHLKKELDTSFINFHPKLEIMATIMYLICVSGMAWVIREANFVEGFCKELVYQHRLKNVSAKGFENLADMFNCWTMELSFLGFSVILILGLVGVEIFFVYLSIVMSWFTPLS</sequence>
<feature type="non-terminal residue" evidence="2">
    <location>
        <position position="241"/>
    </location>
</feature>